<keyword evidence="1 2" id="KW-0597">Phosphoprotein</keyword>
<dbReference type="InterPro" id="IPR058245">
    <property type="entry name" value="NreC/VraR/RcsB-like_REC"/>
</dbReference>
<evidence type="ECO:0000256" key="2">
    <source>
        <dbReference type="PROSITE-ProRule" id="PRU00169"/>
    </source>
</evidence>
<name>A0ABS9ULU3_9BACT</name>
<proteinExistence type="predicted"/>
<evidence type="ECO:0000256" key="1">
    <source>
        <dbReference type="ARBA" id="ARBA00022553"/>
    </source>
</evidence>
<dbReference type="InterPro" id="IPR001789">
    <property type="entry name" value="Sig_transdc_resp-reg_receiver"/>
</dbReference>
<sequence length="208" mass="23757">MSIELIIADDHPLLLKGLRDFLEENNFNILAQANNGKDALGLIEKHKPKIAILDLEMPEMTGLEVATACRIKKINTKIILLTLHKEIFILHQAKTLNISGYLLKDFAIEELINCIQKINVGEEYYSEKLFPEEKNNLNTVQNEKLTPSEIKILKLIADGLTSKEIAIKLFIAERTVDKHRSNIISKMNLDKKHNSLLIWAQNNKGKFF</sequence>
<dbReference type="CDD" id="cd17535">
    <property type="entry name" value="REC_NarL-like"/>
    <property type="match status" value="1"/>
</dbReference>
<dbReference type="Pfam" id="PF00072">
    <property type="entry name" value="Response_reg"/>
    <property type="match status" value="1"/>
</dbReference>
<gene>
    <name evidence="5" type="ORF">MM236_06240</name>
</gene>
<feature type="domain" description="Response regulatory" evidence="4">
    <location>
        <begin position="4"/>
        <end position="119"/>
    </location>
</feature>
<dbReference type="Gene3D" id="3.40.50.2300">
    <property type="match status" value="1"/>
</dbReference>
<dbReference type="InterPro" id="IPR011006">
    <property type="entry name" value="CheY-like_superfamily"/>
</dbReference>
<organism evidence="5 6">
    <name type="scientific">Belliella calami</name>
    <dbReference type="NCBI Taxonomy" id="2923436"/>
    <lineage>
        <taxon>Bacteria</taxon>
        <taxon>Pseudomonadati</taxon>
        <taxon>Bacteroidota</taxon>
        <taxon>Cytophagia</taxon>
        <taxon>Cytophagales</taxon>
        <taxon>Cyclobacteriaceae</taxon>
        <taxon>Belliella</taxon>
    </lineage>
</organism>
<dbReference type="InterPro" id="IPR051015">
    <property type="entry name" value="EvgA-like"/>
</dbReference>
<dbReference type="PROSITE" id="PS00622">
    <property type="entry name" value="HTH_LUXR_1"/>
    <property type="match status" value="1"/>
</dbReference>
<feature type="domain" description="HTH luxR-type" evidence="3">
    <location>
        <begin position="138"/>
        <end position="204"/>
    </location>
</feature>
<protein>
    <submittedName>
        <fullName evidence="5">Response regulator transcription factor</fullName>
    </submittedName>
</protein>
<comment type="caution">
    <text evidence="5">The sequence shown here is derived from an EMBL/GenBank/DDBJ whole genome shotgun (WGS) entry which is preliminary data.</text>
</comment>
<dbReference type="PANTHER" id="PTHR45566">
    <property type="entry name" value="HTH-TYPE TRANSCRIPTIONAL REGULATOR YHJB-RELATED"/>
    <property type="match status" value="1"/>
</dbReference>
<reference evidence="5" key="1">
    <citation type="submission" date="2022-03" db="EMBL/GenBank/DDBJ databases">
        <title>De novo assembled genomes of Belliella spp. (Cyclobacteriaceae) strains.</title>
        <authorList>
            <person name="Szabo A."/>
            <person name="Korponai K."/>
            <person name="Felfoldi T."/>
        </authorList>
    </citation>
    <scope>NUCLEOTIDE SEQUENCE</scope>
    <source>
        <strain evidence="5">DSM 107340</strain>
    </source>
</reference>
<evidence type="ECO:0000313" key="5">
    <source>
        <dbReference type="EMBL" id="MCH7397578.1"/>
    </source>
</evidence>
<feature type="modified residue" description="4-aspartylphosphate" evidence="2">
    <location>
        <position position="54"/>
    </location>
</feature>
<evidence type="ECO:0000259" key="3">
    <source>
        <dbReference type="PROSITE" id="PS50043"/>
    </source>
</evidence>
<evidence type="ECO:0000259" key="4">
    <source>
        <dbReference type="PROSITE" id="PS50110"/>
    </source>
</evidence>
<dbReference type="Pfam" id="PF00196">
    <property type="entry name" value="GerE"/>
    <property type="match status" value="1"/>
</dbReference>
<dbReference type="SMART" id="SM00448">
    <property type="entry name" value="REC"/>
    <property type="match status" value="1"/>
</dbReference>
<dbReference type="Proteomes" id="UP001165488">
    <property type="component" value="Unassembled WGS sequence"/>
</dbReference>
<dbReference type="PANTHER" id="PTHR45566:SF2">
    <property type="entry name" value="NARL SUBFAMILY"/>
    <property type="match status" value="1"/>
</dbReference>
<dbReference type="CDD" id="cd06170">
    <property type="entry name" value="LuxR_C_like"/>
    <property type="match status" value="1"/>
</dbReference>
<dbReference type="SUPFAM" id="SSF52172">
    <property type="entry name" value="CheY-like"/>
    <property type="match status" value="1"/>
</dbReference>
<dbReference type="InterPro" id="IPR000792">
    <property type="entry name" value="Tscrpt_reg_LuxR_C"/>
</dbReference>
<accession>A0ABS9ULU3</accession>
<dbReference type="PRINTS" id="PR00038">
    <property type="entry name" value="HTHLUXR"/>
</dbReference>
<evidence type="ECO:0000313" key="6">
    <source>
        <dbReference type="Proteomes" id="UP001165488"/>
    </source>
</evidence>
<dbReference type="EMBL" id="JAKZGS010000003">
    <property type="protein sequence ID" value="MCH7397578.1"/>
    <property type="molecule type" value="Genomic_DNA"/>
</dbReference>
<dbReference type="SMART" id="SM00421">
    <property type="entry name" value="HTH_LUXR"/>
    <property type="match status" value="1"/>
</dbReference>
<dbReference type="PROSITE" id="PS50110">
    <property type="entry name" value="RESPONSE_REGULATORY"/>
    <property type="match status" value="1"/>
</dbReference>
<dbReference type="RefSeq" id="WP_241274084.1">
    <property type="nucleotide sequence ID" value="NZ_JAKZGS010000003.1"/>
</dbReference>
<keyword evidence="6" id="KW-1185">Reference proteome</keyword>
<dbReference type="PROSITE" id="PS50043">
    <property type="entry name" value="HTH_LUXR_2"/>
    <property type="match status" value="1"/>
</dbReference>